<reference evidence="12 13" key="1">
    <citation type="submission" date="2023-09" db="EMBL/GenBank/DDBJ databases">
        <authorList>
            <person name="Wang M."/>
        </authorList>
    </citation>
    <scope>NUCLEOTIDE SEQUENCE [LARGE SCALE GENOMIC DNA]</scope>
    <source>
        <strain evidence="12">GT-2023</strain>
        <tissue evidence="12">Liver</tissue>
    </source>
</reference>
<organism evidence="12 13">
    <name type="scientific">Cirrhinus molitorella</name>
    <name type="common">mud carp</name>
    <dbReference type="NCBI Taxonomy" id="172907"/>
    <lineage>
        <taxon>Eukaryota</taxon>
        <taxon>Metazoa</taxon>
        <taxon>Chordata</taxon>
        <taxon>Craniata</taxon>
        <taxon>Vertebrata</taxon>
        <taxon>Euteleostomi</taxon>
        <taxon>Actinopterygii</taxon>
        <taxon>Neopterygii</taxon>
        <taxon>Teleostei</taxon>
        <taxon>Ostariophysi</taxon>
        <taxon>Cypriniformes</taxon>
        <taxon>Cyprinidae</taxon>
        <taxon>Labeoninae</taxon>
        <taxon>Labeonini</taxon>
        <taxon>Cirrhinus</taxon>
    </lineage>
</organism>
<keyword evidence="8" id="KW-0675">Receptor</keyword>
<dbReference type="Gene3D" id="2.60.40.10">
    <property type="entry name" value="Immunoglobulins"/>
    <property type="match status" value="1"/>
</dbReference>
<dbReference type="InterPro" id="IPR013783">
    <property type="entry name" value="Ig-like_fold"/>
</dbReference>
<dbReference type="InterPro" id="IPR007110">
    <property type="entry name" value="Ig-like_dom"/>
</dbReference>
<proteinExistence type="predicted"/>
<dbReference type="InterPro" id="IPR036179">
    <property type="entry name" value="Ig-like_dom_sf"/>
</dbReference>
<evidence type="ECO:0000256" key="10">
    <source>
        <dbReference type="ARBA" id="ARBA00023319"/>
    </source>
</evidence>
<accession>A0ABR3LHA2</accession>
<evidence type="ECO:0000256" key="6">
    <source>
        <dbReference type="ARBA" id="ARBA00023136"/>
    </source>
</evidence>
<dbReference type="PANTHER" id="PTHR25466">
    <property type="entry name" value="T-LYMPHOCYTE ACTIVATION ANTIGEN"/>
    <property type="match status" value="1"/>
</dbReference>
<dbReference type="Pfam" id="PF07686">
    <property type="entry name" value="V-set"/>
    <property type="match status" value="1"/>
</dbReference>
<keyword evidence="3" id="KW-0812">Transmembrane</keyword>
<evidence type="ECO:0000256" key="4">
    <source>
        <dbReference type="ARBA" id="ARBA00022729"/>
    </source>
</evidence>
<dbReference type="SMART" id="SM00409">
    <property type="entry name" value="IG"/>
    <property type="match status" value="1"/>
</dbReference>
<dbReference type="PROSITE" id="PS50835">
    <property type="entry name" value="IG_LIKE"/>
    <property type="match status" value="1"/>
</dbReference>
<sequence>MIRESQGDVFDVGGVVSGMGVASTSQAAASPTWIKRCCCICICVFAVLLNKACLQVTVEGSVGGSVVLPCSSTGNGLKNEDVTVYWRHKSSQNVYDIIEGKGSVEKQDSAYKNRAETFPNEYMKGNFSLKLNNLQYNDAGKYVCYITKAYQNPSMQLLVKDGVTHGAATRAKRTVPFLILLHILQYI</sequence>
<keyword evidence="2" id="KW-1003">Cell membrane</keyword>
<dbReference type="EMBL" id="JAYMGO010000022">
    <property type="protein sequence ID" value="KAL1251052.1"/>
    <property type="molecule type" value="Genomic_DNA"/>
</dbReference>
<protein>
    <recommendedName>
        <fullName evidence="11">Ig-like domain-containing protein</fullName>
    </recommendedName>
</protein>
<dbReference type="SMART" id="SM00408">
    <property type="entry name" value="IGc2"/>
    <property type="match status" value="1"/>
</dbReference>
<dbReference type="PANTHER" id="PTHR25466:SF14">
    <property type="entry name" value="BUTYROPHILIN SUBFAMILY 2 MEMBER A2-LIKE-RELATED"/>
    <property type="match status" value="1"/>
</dbReference>
<keyword evidence="5" id="KW-1133">Transmembrane helix</keyword>
<dbReference type="InterPro" id="IPR003599">
    <property type="entry name" value="Ig_sub"/>
</dbReference>
<keyword evidence="10" id="KW-0393">Immunoglobulin domain</keyword>
<evidence type="ECO:0000256" key="7">
    <source>
        <dbReference type="ARBA" id="ARBA00023157"/>
    </source>
</evidence>
<feature type="domain" description="Ig-like" evidence="11">
    <location>
        <begin position="63"/>
        <end position="160"/>
    </location>
</feature>
<comment type="subcellular location">
    <subcellularLocation>
        <location evidence="1">Cell membrane</location>
        <topology evidence="1">Single-pass type I membrane protein</topology>
    </subcellularLocation>
</comment>
<comment type="caution">
    <text evidence="12">The sequence shown here is derived from an EMBL/GenBank/DDBJ whole genome shotgun (WGS) entry which is preliminary data.</text>
</comment>
<evidence type="ECO:0000256" key="1">
    <source>
        <dbReference type="ARBA" id="ARBA00004251"/>
    </source>
</evidence>
<dbReference type="InterPro" id="IPR013106">
    <property type="entry name" value="Ig_V-set"/>
</dbReference>
<dbReference type="SUPFAM" id="SSF48726">
    <property type="entry name" value="Immunoglobulin"/>
    <property type="match status" value="1"/>
</dbReference>
<keyword evidence="4" id="KW-0732">Signal</keyword>
<evidence type="ECO:0000256" key="9">
    <source>
        <dbReference type="ARBA" id="ARBA00023180"/>
    </source>
</evidence>
<evidence type="ECO:0000313" key="12">
    <source>
        <dbReference type="EMBL" id="KAL1251052.1"/>
    </source>
</evidence>
<evidence type="ECO:0000256" key="5">
    <source>
        <dbReference type="ARBA" id="ARBA00022989"/>
    </source>
</evidence>
<dbReference type="InterPro" id="IPR051713">
    <property type="entry name" value="T-cell_Activation_Regulation"/>
</dbReference>
<evidence type="ECO:0000256" key="3">
    <source>
        <dbReference type="ARBA" id="ARBA00022692"/>
    </source>
</evidence>
<keyword evidence="9" id="KW-0325">Glycoprotein</keyword>
<gene>
    <name evidence="12" type="ORF">QQF64_018848</name>
</gene>
<dbReference type="SMART" id="SM00406">
    <property type="entry name" value="IGv"/>
    <property type="match status" value="1"/>
</dbReference>
<keyword evidence="7" id="KW-1015">Disulfide bond</keyword>
<evidence type="ECO:0000256" key="2">
    <source>
        <dbReference type="ARBA" id="ARBA00022475"/>
    </source>
</evidence>
<dbReference type="Proteomes" id="UP001558613">
    <property type="component" value="Unassembled WGS sequence"/>
</dbReference>
<evidence type="ECO:0000259" key="11">
    <source>
        <dbReference type="PROSITE" id="PS50835"/>
    </source>
</evidence>
<evidence type="ECO:0000313" key="13">
    <source>
        <dbReference type="Proteomes" id="UP001558613"/>
    </source>
</evidence>
<keyword evidence="6" id="KW-0472">Membrane</keyword>
<dbReference type="InterPro" id="IPR003598">
    <property type="entry name" value="Ig_sub2"/>
</dbReference>
<name>A0ABR3LHA2_9TELE</name>
<keyword evidence="13" id="KW-1185">Reference proteome</keyword>
<evidence type="ECO:0000256" key="8">
    <source>
        <dbReference type="ARBA" id="ARBA00023170"/>
    </source>
</evidence>